<dbReference type="Pfam" id="PF07727">
    <property type="entry name" value="RVT_2"/>
    <property type="match status" value="1"/>
</dbReference>
<dbReference type="Proteomes" id="UP001289374">
    <property type="component" value="Unassembled WGS sequence"/>
</dbReference>
<name>A0AAE1T9D7_9LAMI</name>
<comment type="caution">
    <text evidence="2">The sequence shown here is derived from an EMBL/GenBank/DDBJ whole genome shotgun (WGS) entry which is preliminary data.</text>
</comment>
<dbReference type="InterPro" id="IPR013103">
    <property type="entry name" value="RVT_2"/>
</dbReference>
<proteinExistence type="predicted"/>
<keyword evidence="3" id="KW-1185">Reference proteome</keyword>
<protein>
    <submittedName>
        <fullName evidence="2">Mitochondrial protein</fullName>
    </submittedName>
</protein>
<feature type="domain" description="Reverse transcriptase Ty1/copia-type" evidence="1">
    <location>
        <begin position="11"/>
        <end position="84"/>
    </location>
</feature>
<dbReference type="AlphaFoldDB" id="A0AAE1T9D7"/>
<organism evidence="2 3">
    <name type="scientific">Sesamum angolense</name>
    <dbReference type="NCBI Taxonomy" id="2727404"/>
    <lineage>
        <taxon>Eukaryota</taxon>
        <taxon>Viridiplantae</taxon>
        <taxon>Streptophyta</taxon>
        <taxon>Embryophyta</taxon>
        <taxon>Tracheophyta</taxon>
        <taxon>Spermatophyta</taxon>
        <taxon>Magnoliopsida</taxon>
        <taxon>eudicotyledons</taxon>
        <taxon>Gunneridae</taxon>
        <taxon>Pentapetalae</taxon>
        <taxon>asterids</taxon>
        <taxon>lamiids</taxon>
        <taxon>Lamiales</taxon>
        <taxon>Pedaliaceae</taxon>
        <taxon>Sesamum</taxon>
    </lineage>
</organism>
<accession>A0AAE1T9D7</accession>
<reference evidence="2" key="1">
    <citation type="submission" date="2020-06" db="EMBL/GenBank/DDBJ databases">
        <authorList>
            <person name="Li T."/>
            <person name="Hu X."/>
            <person name="Zhang T."/>
            <person name="Song X."/>
            <person name="Zhang H."/>
            <person name="Dai N."/>
            <person name="Sheng W."/>
            <person name="Hou X."/>
            <person name="Wei L."/>
        </authorList>
    </citation>
    <scope>NUCLEOTIDE SEQUENCE</scope>
    <source>
        <strain evidence="2">K16</strain>
        <tissue evidence="2">Leaf</tissue>
    </source>
</reference>
<evidence type="ECO:0000313" key="2">
    <source>
        <dbReference type="EMBL" id="KAK4383582.1"/>
    </source>
</evidence>
<dbReference type="EMBL" id="JACGWL010000548">
    <property type="protein sequence ID" value="KAK4383582.1"/>
    <property type="molecule type" value="Genomic_DNA"/>
</dbReference>
<evidence type="ECO:0000313" key="3">
    <source>
        <dbReference type="Proteomes" id="UP001289374"/>
    </source>
</evidence>
<evidence type="ECO:0000259" key="1">
    <source>
        <dbReference type="Pfam" id="PF07727"/>
    </source>
</evidence>
<sequence>MKVEMSSMAKNNVWEPVDLSIGRKTIGNKWVLKVKCKVDGSIQKFKARLVAKVYTQKEGIDYEQTFSPVVRFASVRLILAIVAHLDLELF</sequence>
<gene>
    <name evidence="2" type="ORF">Sango_2761700</name>
</gene>
<reference evidence="2" key="2">
    <citation type="journal article" date="2024" name="Plant">
        <title>Genomic evolution and insights into agronomic trait innovations of Sesamum species.</title>
        <authorList>
            <person name="Miao H."/>
            <person name="Wang L."/>
            <person name="Qu L."/>
            <person name="Liu H."/>
            <person name="Sun Y."/>
            <person name="Le M."/>
            <person name="Wang Q."/>
            <person name="Wei S."/>
            <person name="Zheng Y."/>
            <person name="Lin W."/>
            <person name="Duan Y."/>
            <person name="Cao H."/>
            <person name="Xiong S."/>
            <person name="Wang X."/>
            <person name="Wei L."/>
            <person name="Li C."/>
            <person name="Ma Q."/>
            <person name="Ju M."/>
            <person name="Zhao R."/>
            <person name="Li G."/>
            <person name="Mu C."/>
            <person name="Tian Q."/>
            <person name="Mei H."/>
            <person name="Zhang T."/>
            <person name="Gao T."/>
            <person name="Zhang H."/>
        </authorList>
    </citation>
    <scope>NUCLEOTIDE SEQUENCE</scope>
    <source>
        <strain evidence="2">K16</strain>
    </source>
</reference>